<dbReference type="InterPro" id="IPR011009">
    <property type="entry name" value="Kinase-like_dom_sf"/>
</dbReference>
<name>X6MVZ8_RETFI</name>
<dbReference type="PROSITE" id="PS50011">
    <property type="entry name" value="PROTEIN_KINASE_DOM"/>
    <property type="match status" value="1"/>
</dbReference>
<keyword evidence="6" id="KW-0067">ATP-binding</keyword>
<sequence length="446" mass="52185">MFVSAAILLLEQKKLFVCLTLKIEPKQKDFFLTKFCNCAGSGKYLRTKKVCIVFVFFKRVNSFGLYVPRIVFSHCDRVKKGYDKEVGSHVALKLIELQKTKTSEWNEKQLRQVKTEIEALKCVNHKNVIKLIAYNSHVKYTHKVGTGFIFDVFFFFTSLPRVGIKKKKKKKKKKYFKKPDVRQNDKVRDVTLLVLEHMPGGQLLDLLYLSSKVNETVARSYFRQLIEGLEACHQAMIIHRDIKPPNLLLDRQFGLKVCWLCMICHYCRLISNLGQKKKKRKERERENKNKITDFGLAKIIRSDNDVLMNTYNIGTRGYQAPEVLLRLPYTMACDVFSAGAHIQTCKGPPFSQALVTDLLYKHFVTNDYKQFWMAHNPCGMSKLAMDLITRMLLFNPDKRISLSKIKKHPWYNQDIIQLMWKAKTVSRSKDVTKKKKKRDEKRENQH</sequence>
<evidence type="ECO:0000256" key="7">
    <source>
        <dbReference type="ARBA" id="ARBA00047899"/>
    </source>
</evidence>
<evidence type="ECO:0000256" key="4">
    <source>
        <dbReference type="ARBA" id="ARBA00022741"/>
    </source>
</evidence>
<dbReference type="GO" id="GO:0004674">
    <property type="term" value="F:protein serine/threonine kinase activity"/>
    <property type="evidence" value="ECO:0007669"/>
    <property type="project" value="UniProtKB-KW"/>
</dbReference>
<protein>
    <recommendedName>
        <fullName evidence="1">non-specific serine/threonine protein kinase</fullName>
        <ecNumber evidence="1">2.7.11.1</ecNumber>
    </recommendedName>
</protein>
<dbReference type="InterPro" id="IPR000719">
    <property type="entry name" value="Prot_kinase_dom"/>
</dbReference>
<dbReference type="AlphaFoldDB" id="X6MVZ8"/>
<evidence type="ECO:0000256" key="9">
    <source>
        <dbReference type="SAM" id="MobiDB-lite"/>
    </source>
</evidence>
<dbReference type="Pfam" id="PF00069">
    <property type="entry name" value="Pkinase"/>
    <property type="match status" value="1"/>
</dbReference>
<dbReference type="Gene3D" id="3.30.200.20">
    <property type="entry name" value="Phosphorylase Kinase, domain 1"/>
    <property type="match status" value="1"/>
</dbReference>
<keyword evidence="3" id="KW-0808">Transferase</keyword>
<dbReference type="SMART" id="SM00220">
    <property type="entry name" value="S_TKc"/>
    <property type="match status" value="1"/>
</dbReference>
<dbReference type="GO" id="GO:0007165">
    <property type="term" value="P:signal transduction"/>
    <property type="evidence" value="ECO:0007669"/>
    <property type="project" value="TreeGrafter"/>
</dbReference>
<dbReference type="Gene3D" id="1.10.510.10">
    <property type="entry name" value="Transferase(Phosphotransferase) domain 1"/>
    <property type="match status" value="2"/>
</dbReference>
<keyword evidence="4" id="KW-0547">Nucleotide-binding</keyword>
<feature type="domain" description="Protein kinase" evidence="10">
    <location>
        <begin position="57"/>
        <end position="411"/>
    </location>
</feature>
<organism evidence="11 12">
    <name type="scientific">Reticulomyxa filosa</name>
    <dbReference type="NCBI Taxonomy" id="46433"/>
    <lineage>
        <taxon>Eukaryota</taxon>
        <taxon>Sar</taxon>
        <taxon>Rhizaria</taxon>
        <taxon>Retaria</taxon>
        <taxon>Foraminifera</taxon>
        <taxon>Monothalamids</taxon>
        <taxon>Reticulomyxidae</taxon>
        <taxon>Reticulomyxa</taxon>
    </lineage>
</organism>
<accession>X6MVZ8</accession>
<dbReference type="Proteomes" id="UP000023152">
    <property type="component" value="Unassembled WGS sequence"/>
</dbReference>
<dbReference type="PANTHER" id="PTHR43895">
    <property type="entry name" value="CALCIUM/CALMODULIN-DEPENDENT PROTEIN KINASE KINASE-RELATED"/>
    <property type="match status" value="1"/>
</dbReference>
<evidence type="ECO:0000256" key="8">
    <source>
        <dbReference type="ARBA" id="ARBA00048679"/>
    </source>
</evidence>
<evidence type="ECO:0000313" key="12">
    <source>
        <dbReference type="Proteomes" id="UP000023152"/>
    </source>
</evidence>
<evidence type="ECO:0000256" key="5">
    <source>
        <dbReference type="ARBA" id="ARBA00022777"/>
    </source>
</evidence>
<dbReference type="InterPro" id="IPR008271">
    <property type="entry name" value="Ser/Thr_kinase_AS"/>
</dbReference>
<evidence type="ECO:0000313" key="11">
    <source>
        <dbReference type="EMBL" id="ETO17637.1"/>
    </source>
</evidence>
<dbReference type="PROSITE" id="PS00108">
    <property type="entry name" value="PROTEIN_KINASE_ST"/>
    <property type="match status" value="1"/>
</dbReference>
<dbReference type="SUPFAM" id="SSF56112">
    <property type="entry name" value="Protein kinase-like (PK-like)"/>
    <property type="match status" value="1"/>
</dbReference>
<reference evidence="11 12" key="1">
    <citation type="journal article" date="2013" name="Curr. Biol.">
        <title>The Genome of the Foraminiferan Reticulomyxa filosa.</title>
        <authorList>
            <person name="Glockner G."/>
            <person name="Hulsmann N."/>
            <person name="Schleicher M."/>
            <person name="Noegel A.A."/>
            <person name="Eichinger L."/>
            <person name="Gallinger C."/>
            <person name="Pawlowski J."/>
            <person name="Sierra R."/>
            <person name="Euteneuer U."/>
            <person name="Pillet L."/>
            <person name="Moustafa A."/>
            <person name="Platzer M."/>
            <person name="Groth M."/>
            <person name="Szafranski K."/>
            <person name="Schliwa M."/>
        </authorList>
    </citation>
    <scope>NUCLEOTIDE SEQUENCE [LARGE SCALE GENOMIC DNA]</scope>
</reference>
<comment type="catalytic activity">
    <reaction evidence="8">
        <text>L-seryl-[protein] + ATP = O-phospho-L-seryl-[protein] + ADP + H(+)</text>
        <dbReference type="Rhea" id="RHEA:17989"/>
        <dbReference type="Rhea" id="RHEA-COMP:9863"/>
        <dbReference type="Rhea" id="RHEA-COMP:11604"/>
        <dbReference type="ChEBI" id="CHEBI:15378"/>
        <dbReference type="ChEBI" id="CHEBI:29999"/>
        <dbReference type="ChEBI" id="CHEBI:30616"/>
        <dbReference type="ChEBI" id="CHEBI:83421"/>
        <dbReference type="ChEBI" id="CHEBI:456216"/>
        <dbReference type="EC" id="2.7.11.1"/>
    </reaction>
</comment>
<keyword evidence="2" id="KW-0723">Serine/threonine-protein kinase</keyword>
<dbReference type="GO" id="GO:0005524">
    <property type="term" value="F:ATP binding"/>
    <property type="evidence" value="ECO:0007669"/>
    <property type="project" value="UniProtKB-KW"/>
</dbReference>
<evidence type="ECO:0000256" key="3">
    <source>
        <dbReference type="ARBA" id="ARBA00022679"/>
    </source>
</evidence>
<dbReference type="EC" id="2.7.11.1" evidence="1"/>
<feature type="region of interest" description="Disordered" evidence="9">
    <location>
        <begin position="427"/>
        <end position="446"/>
    </location>
</feature>
<dbReference type="PANTHER" id="PTHR43895:SF32">
    <property type="entry name" value="SERINE_THREONINE-PROTEIN KINASE CHK1"/>
    <property type="match status" value="1"/>
</dbReference>
<comment type="caution">
    <text evidence="11">The sequence shown here is derived from an EMBL/GenBank/DDBJ whole genome shotgun (WGS) entry which is preliminary data.</text>
</comment>
<gene>
    <name evidence="11" type="ORF">RFI_19683</name>
</gene>
<evidence type="ECO:0000256" key="1">
    <source>
        <dbReference type="ARBA" id="ARBA00012513"/>
    </source>
</evidence>
<dbReference type="OrthoDB" id="10252171at2759"/>
<keyword evidence="12" id="KW-1185">Reference proteome</keyword>
<evidence type="ECO:0000256" key="6">
    <source>
        <dbReference type="ARBA" id="ARBA00022840"/>
    </source>
</evidence>
<evidence type="ECO:0000259" key="10">
    <source>
        <dbReference type="PROSITE" id="PS50011"/>
    </source>
</evidence>
<dbReference type="EMBL" id="ASPP01016246">
    <property type="protein sequence ID" value="ETO17637.1"/>
    <property type="molecule type" value="Genomic_DNA"/>
</dbReference>
<evidence type="ECO:0000256" key="2">
    <source>
        <dbReference type="ARBA" id="ARBA00022527"/>
    </source>
</evidence>
<comment type="catalytic activity">
    <reaction evidence="7">
        <text>L-threonyl-[protein] + ATP = O-phospho-L-threonyl-[protein] + ADP + H(+)</text>
        <dbReference type="Rhea" id="RHEA:46608"/>
        <dbReference type="Rhea" id="RHEA-COMP:11060"/>
        <dbReference type="Rhea" id="RHEA-COMP:11605"/>
        <dbReference type="ChEBI" id="CHEBI:15378"/>
        <dbReference type="ChEBI" id="CHEBI:30013"/>
        <dbReference type="ChEBI" id="CHEBI:30616"/>
        <dbReference type="ChEBI" id="CHEBI:61977"/>
        <dbReference type="ChEBI" id="CHEBI:456216"/>
        <dbReference type="EC" id="2.7.11.1"/>
    </reaction>
</comment>
<keyword evidence="5" id="KW-0418">Kinase</keyword>
<proteinExistence type="predicted"/>